<evidence type="ECO:0000256" key="5">
    <source>
        <dbReference type="SAM" id="MobiDB-lite"/>
    </source>
</evidence>
<dbReference type="Pfam" id="PF03853">
    <property type="entry name" value="YjeF_N"/>
    <property type="match status" value="1"/>
</dbReference>
<dbReference type="InterPro" id="IPR004443">
    <property type="entry name" value="YjeF_N_dom"/>
</dbReference>
<dbReference type="SUPFAM" id="SSF64153">
    <property type="entry name" value="YjeF N-terminal domain-like"/>
    <property type="match status" value="1"/>
</dbReference>
<sequence>MTEFVQYEVVLTLRDNSTARGTISQVNEESITLNNALTSTDRKIQPSIRFLNSEVADLKVTQLPPFKSKSNESKKNKKTRAEDLVDDAIVYSSKPSRFGTPKPEKQKSKSKTRTDSSDLEPESIDNVKNKEFDFEANLAMFDKKAVFEDFKKNDHTSINDRLVGQNKVEKPATPKKQKYDNDEMVLQDVAKDNWDQIGKSLENTRTNTPNADTSKSQGQTQHRNQADAKTKSYKLVESGNGASIQSASPVQLLEIERLSSDHFGITPAVMAEVCATNLSKLIIDRCLGGSVRLSNKKNHNLPPLVLLLIGSGRCGSRAFATGRHLNNHGVRVLAFVISSDESDTELHHQWKIFESVGGKVVTSSFDLLIDIIRNQLNTPVELIIDALQGYDDHLDDVFYEPQDKKTLSSLISWCNSSEQSKVMSLDIPSGIDGGSGIPDDELKVDCSWCISMGLPLNGLLLAYKNGHLNDDITHYLIDVGIPNKVFQAKPNLRKFDNFWYTAESSIKLDVESI</sequence>
<dbReference type="InterPro" id="IPR036652">
    <property type="entry name" value="YjeF_N_dom_sf"/>
</dbReference>
<reference evidence="8 9" key="1">
    <citation type="journal article" date="2022" name="DNA Res.">
        <title>Genome analysis of five recently described species of the CUG-Ser clade uncovers Candida theae as a new hybrid lineage with pathogenic potential in the Candida parapsilosis species complex.</title>
        <authorList>
            <person name="Mixao V."/>
            <person name="Del Olmo V."/>
            <person name="Hegedusova E."/>
            <person name="Saus E."/>
            <person name="Pryszcz L."/>
            <person name="Cillingova A."/>
            <person name="Nosek J."/>
            <person name="Gabaldon T."/>
        </authorList>
    </citation>
    <scope>NUCLEOTIDE SEQUENCE [LARGE SCALE GENOMIC DNA]</scope>
    <source>
        <strain evidence="8 9">CBS 12239</strain>
    </source>
</reference>
<keyword evidence="4" id="KW-0963">Cytoplasm</keyword>
<evidence type="ECO:0000259" key="6">
    <source>
        <dbReference type="PROSITE" id="PS51385"/>
    </source>
</evidence>
<dbReference type="RefSeq" id="XP_051609000.1">
    <property type="nucleotide sequence ID" value="XM_051751708.1"/>
</dbReference>
<comment type="caution">
    <text evidence="8">The sequence shown here is derived from an EMBL/GenBank/DDBJ whole genome shotgun (WGS) entry which is preliminary data.</text>
</comment>
<comment type="similarity">
    <text evidence="2">Belongs to the EDC3 family.</text>
</comment>
<feature type="domain" description="DFDF" evidence="7">
    <location>
        <begin position="120"/>
        <end position="156"/>
    </location>
</feature>
<feature type="region of interest" description="Disordered" evidence="5">
    <location>
        <begin position="92"/>
        <end position="124"/>
    </location>
</feature>
<keyword evidence="9" id="KW-1185">Reference proteome</keyword>
<dbReference type="GO" id="GO:0033962">
    <property type="term" value="P:P-body assembly"/>
    <property type="evidence" value="ECO:0007669"/>
    <property type="project" value="TreeGrafter"/>
</dbReference>
<evidence type="ECO:0000313" key="9">
    <source>
        <dbReference type="Proteomes" id="UP001204833"/>
    </source>
</evidence>
<dbReference type="GO" id="GO:0031087">
    <property type="term" value="P:deadenylation-independent decapping of nuclear-transcribed mRNA"/>
    <property type="evidence" value="ECO:0007669"/>
    <property type="project" value="TreeGrafter"/>
</dbReference>
<dbReference type="PROSITE" id="PS51385">
    <property type="entry name" value="YJEF_N"/>
    <property type="match status" value="1"/>
</dbReference>
<dbReference type="PROSITE" id="PS51512">
    <property type="entry name" value="DFDF"/>
    <property type="match status" value="1"/>
</dbReference>
<feature type="compositionally biased region" description="Basic and acidic residues" evidence="5">
    <location>
        <begin position="102"/>
        <end position="116"/>
    </location>
</feature>
<accession>A0AAD5FYT1</accession>
<dbReference type="GO" id="GO:0000932">
    <property type="term" value="C:P-body"/>
    <property type="evidence" value="ECO:0007669"/>
    <property type="project" value="UniProtKB-SubCell"/>
</dbReference>
<dbReference type="AlphaFoldDB" id="A0AAD5FYT1"/>
<protein>
    <recommendedName>
        <fullName evidence="3">Enhancer of mRNA-decapping protein 3</fullName>
    </recommendedName>
</protein>
<dbReference type="InterPro" id="IPR025762">
    <property type="entry name" value="DFDF"/>
</dbReference>
<dbReference type="Gene3D" id="3.40.50.10260">
    <property type="entry name" value="YjeF N-terminal domain"/>
    <property type="match status" value="1"/>
</dbReference>
<dbReference type="PANTHER" id="PTHR13612">
    <property type="entry name" value="ENHANCER OF MRNA-DECAPPING PROTEIN 3"/>
    <property type="match status" value="1"/>
</dbReference>
<feature type="compositionally biased region" description="Polar residues" evidence="5">
    <location>
        <begin position="201"/>
        <end position="223"/>
    </location>
</feature>
<evidence type="ECO:0000256" key="2">
    <source>
        <dbReference type="ARBA" id="ARBA00006610"/>
    </source>
</evidence>
<evidence type="ECO:0000256" key="1">
    <source>
        <dbReference type="ARBA" id="ARBA00004201"/>
    </source>
</evidence>
<dbReference type="PANTHER" id="PTHR13612:SF0">
    <property type="entry name" value="ENHANCER OF MRNA-DECAPPING PROTEIN 3"/>
    <property type="match status" value="1"/>
</dbReference>
<dbReference type="InterPro" id="IPR019050">
    <property type="entry name" value="FDF_dom"/>
</dbReference>
<dbReference type="GeneID" id="76150457"/>
<dbReference type="Pfam" id="PF09532">
    <property type="entry name" value="FDF"/>
    <property type="match status" value="1"/>
</dbReference>
<feature type="domain" description="YjeF N-terminal" evidence="6">
    <location>
        <begin position="252"/>
        <end position="487"/>
    </location>
</feature>
<dbReference type="EMBL" id="JAIHNG010000116">
    <property type="protein sequence ID" value="KAI5958553.1"/>
    <property type="molecule type" value="Genomic_DNA"/>
</dbReference>
<dbReference type="Proteomes" id="UP001204833">
    <property type="component" value="Unassembled WGS sequence"/>
</dbReference>
<organism evidence="8 9">
    <name type="scientific">Candida theae</name>
    <dbReference type="NCBI Taxonomy" id="1198502"/>
    <lineage>
        <taxon>Eukaryota</taxon>
        <taxon>Fungi</taxon>
        <taxon>Dikarya</taxon>
        <taxon>Ascomycota</taxon>
        <taxon>Saccharomycotina</taxon>
        <taxon>Pichiomycetes</taxon>
        <taxon>Debaryomycetaceae</taxon>
        <taxon>Candida/Lodderomyces clade</taxon>
        <taxon>Candida</taxon>
    </lineage>
</organism>
<feature type="region of interest" description="Disordered" evidence="5">
    <location>
        <begin position="200"/>
        <end position="229"/>
    </location>
</feature>
<comment type="subcellular location">
    <subcellularLocation>
        <location evidence="1">Cytoplasm</location>
        <location evidence="1">P-body</location>
    </subcellularLocation>
</comment>
<evidence type="ECO:0000256" key="4">
    <source>
        <dbReference type="ARBA" id="ARBA00022490"/>
    </source>
</evidence>
<name>A0AAD5FYT1_9ASCO</name>
<dbReference type="SMART" id="SM01199">
    <property type="entry name" value="FDF"/>
    <property type="match status" value="1"/>
</dbReference>
<gene>
    <name evidence="8" type="ORF">KGF57_002398</name>
</gene>
<evidence type="ECO:0000256" key="3">
    <source>
        <dbReference type="ARBA" id="ARBA00015797"/>
    </source>
</evidence>
<evidence type="ECO:0000313" key="8">
    <source>
        <dbReference type="EMBL" id="KAI5958553.1"/>
    </source>
</evidence>
<dbReference type="GO" id="GO:0003729">
    <property type="term" value="F:mRNA binding"/>
    <property type="evidence" value="ECO:0007669"/>
    <property type="project" value="TreeGrafter"/>
</dbReference>
<proteinExistence type="inferred from homology"/>
<evidence type="ECO:0000259" key="7">
    <source>
        <dbReference type="PROSITE" id="PS51512"/>
    </source>
</evidence>